<protein>
    <recommendedName>
        <fullName evidence="3">Peptidase C39-like domain-containing protein</fullName>
    </recommendedName>
</protein>
<dbReference type="EMBL" id="DXBZ01000091">
    <property type="protein sequence ID" value="HIZ18432.1"/>
    <property type="molecule type" value="Genomic_DNA"/>
</dbReference>
<evidence type="ECO:0008006" key="3">
    <source>
        <dbReference type="Google" id="ProtNLM"/>
    </source>
</evidence>
<reference evidence="1" key="1">
    <citation type="journal article" date="2021" name="PeerJ">
        <title>Extensive microbial diversity within the chicken gut microbiome revealed by metagenomics and culture.</title>
        <authorList>
            <person name="Gilroy R."/>
            <person name="Ravi A."/>
            <person name="Getino M."/>
            <person name="Pursley I."/>
            <person name="Horton D.L."/>
            <person name="Alikhan N.F."/>
            <person name="Baker D."/>
            <person name="Gharbi K."/>
            <person name="Hall N."/>
            <person name="Watson M."/>
            <person name="Adriaenssens E.M."/>
            <person name="Foster-Nyarko E."/>
            <person name="Jarju S."/>
            <person name="Secka A."/>
            <person name="Antonio M."/>
            <person name="Oren A."/>
            <person name="Chaudhuri R.R."/>
            <person name="La Ragione R."/>
            <person name="Hildebrand F."/>
            <person name="Pallen M.J."/>
        </authorList>
    </citation>
    <scope>NUCLEOTIDE SEQUENCE</scope>
    <source>
        <strain evidence="1">ChiHecolR3B27-1887</strain>
    </source>
</reference>
<reference evidence="1" key="2">
    <citation type="submission" date="2021-04" db="EMBL/GenBank/DDBJ databases">
        <authorList>
            <person name="Gilroy R."/>
        </authorList>
    </citation>
    <scope>NUCLEOTIDE SEQUENCE</scope>
    <source>
        <strain evidence="1">ChiHecolR3B27-1887</strain>
    </source>
</reference>
<gene>
    <name evidence="1" type="ORF">IAA22_04920</name>
</gene>
<dbReference type="AlphaFoldDB" id="A0A9D2DK45"/>
<sequence length="299" mass="31206">MNFQSGRARRLSANRRLLILSALALVLLVLLIVGVSSCVRGCSSDQGTSGEANPVDARVAVGVDEDLTRRFATELDRGEKLAQIAANASAYENPDLLELALDEPAAIDFVAAYPEAEKTAQSYGEDVTVGTVPELYCWDARWGNVDYAGAPLALTGSGPTSLSMAYMALTGNGDRTPADFAQAVTDAEMATGDSCMSGSFLDGSGALDGTGLACSTYTSNADNLTQVLDNGTYILLEAQAGMLTDATHWVIVVTENSDGSVQVYDPTSPEVSSKPWDPATIASACDTLYALSASDSGDE</sequence>
<accession>A0A9D2DK45</accession>
<organism evidence="1 2">
    <name type="scientific">Candidatus Olsenella stercoravium</name>
    <dbReference type="NCBI Taxonomy" id="2838713"/>
    <lineage>
        <taxon>Bacteria</taxon>
        <taxon>Bacillati</taxon>
        <taxon>Actinomycetota</taxon>
        <taxon>Coriobacteriia</taxon>
        <taxon>Coriobacteriales</taxon>
        <taxon>Atopobiaceae</taxon>
        <taxon>Olsenella</taxon>
    </lineage>
</organism>
<name>A0A9D2DK45_9ACTN</name>
<evidence type="ECO:0000313" key="2">
    <source>
        <dbReference type="Proteomes" id="UP000824029"/>
    </source>
</evidence>
<dbReference type="Proteomes" id="UP000824029">
    <property type="component" value="Unassembled WGS sequence"/>
</dbReference>
<proteinExistence type="predicted"/>
<evidence type="ECO:0000313" key="1">
    <source>
        <dbReference type="EMBL" id="HIZ18432.1"/>
    </source>
</evidence>
<comment type="caution">
    <text evidence="1">The sequence shown here is derived from an EMBL/GenBank/DDBJ whole genome shotgun (WGS) entry which is preliminary data.</text>
</comment>